<evidence type="ECO:0000313" key="2">
    <source>
        <dbReference type="Proteomes" id="UP000032740"/>
    </source>
</evidence>
<dbReference type="RefSeq" id="WP_026653958.1">
    <property type="nucleotide sequence ID" value="NC_022538.1"/>
</dbReference>
<dbReference type="EMBL" id="FO681347">
    <property type="protein sequence ID" value="CCV63610.1"/>
    <property type="molecule type" value="Genomic_DNA"/>
</dbReference>
<dbReference type="Proteomes" id="UP000032740">
    <property type="component" value="Chromosome"/>
</dbReference>
<sequence length="87" mass="10475">MKKFNLLEYTQEVIEKLDKENLYITHLTIAYKVVNYYNNNIDDVKKLSNATFNQIVEQVYEEYMDNDNRDILDEIIENILNKDESFS</sequence>
<keyword evidence="2" id="KW-1185">Reference proteome</keyword>
<name>U4KN64_ALTPJ</name>
<gene>
    <name evidence="1" type="ORF">BN85400330</name>
</gene>
<dbReference type="HOGENOM" id="CLU_2550529_0_0_14"/>
<reference evidence="1 2" key="1">
    <citation type="journal article" date="2013" name="J. Mol. Microbiol. Biotechnol.">
        <title>Analysis of the Complete Genomes of Acholeplasma brassicae , A. palmae and A. laidlawii and Their Comparison to the Obligate Parasites from ' Candidatus Phytoplasma'.</title>
        <authorList>
            <person name="Kube M."/>
            <person name="Siewert C."/>
            <person name="Migdoll A.M."/>
            <person name="Duduk B."/>
            <person name="Holz S."/>
            <person name="Rabus R."/>
            <person name="Seemuller E."/>
            <person name="Mitrovic J."/>
            <person name="Muller I."/>
            <person name="Buttner C."/>
            <person name="Reinhardt R."/>
        </authorList>
    </citation>
    <scope>NUCLEOTIDE SEQUENCE [LARGE SCALE GENOMIC DNA]</scope>
    <source>
        <strain evidence="1 2">J233</strain>
    </source>
</reference>
<proteinExistence type="predicted"/>
<dbReference type="KEGG" id="apal:BN85400330"/>
<evidence type="ECO:0000313" key="1">
    <source>
        <dbReference type="EMBL" id="CCV63610.1"/>
    </source>
</evidence>
<protein>
    <submittedName>
        <fullName evidence="1">Uncharacterized protein</fullName>
    </submittedName>
</protein>
<organism evidence="1 2">
    <name type="scientific">Alteracholeplasma palmae (strain ATCC 49389 / J233)</name>
    <name type="common">Acholeplasma palmae</name>
    <dbReference type="NCBI Taxonomy" id="1318466"/>
    <lineage>
        <taxon>Bacteria</taxon>
        <taxon>Bacillati</taxon>
        <taxon>Mycoplasmatota</taxon>
        <taxon>Mollicutes</taxon>
        <taxon>Acholeplasmatales</taxon>
        <taxon>Acholeplasmataceae</taxon>
        <taxon>Acholeplasma</taxon>
    </lineage>
</organism>
<dbReference type="OrthoDB" id="9990141at2"/>
<dbReference type="STRING" id="1318466.BN85400330"/>
<dbReference type="AlphaFoldDB" id="U4KN64"/>
<accession>U4KN64</accession>